<dbReference type="GO" id="GO:0005634">
    <property type="term" value="C:nucleus"/>
    <property type="evidence" value="ECO:0007669"/>
    <property type="project" value="UniProtKB-SubCell"/>
</dbReference>
<keyword evidence="6" id="KW-0175">Coiled coil</keyword>
<accession>A0AAV8S349</accession>
<dbReference type="GO" id="GO:0045944">
    <property type="term" value="P:positive regulation of transcription by RNA polymerase II"/>
    <property type="evidence" value="ECO:0007669"/>
    <property type="project" value="InterPro"/>
</dbReference>
<dbReference type="Pfam" id="PF01486">
    <property type="entry name" value="K-box"/>
    <property type="match status" value="1"/>
</dbReference>
<keyword evidence="3" id="KW-0238">DNA-binding</keyword>
<proteinExistence type="predicted"/>
<protein>
    <recommendedName>
        <fullName evidence="11">MADS-box domain-containing protein</fullName>
    </recommendedName>
</protein>
<organism evidence="9 10">
    <name type="scientific">Ensete ventricosum</name>
    <name type="common">Abyssinian banana</name>
    <name type="synonym">Musa ensete</name>
    <dbReference type="NCBI Taxonomy" id="4639"/>
    <lineage>
        <taxon>Eukaryota</taxon>
        <taxon>Viridiplantae</taxon>
        <taxon>Streptophyta</taxon>
        <taxon>Embryophyta</taxon>
        <taxon>Tracheophyta</taxon>
        <taxon>Spermatophyta</taxon>
        <taxon>Magnoliopsida</taxon>
        <taxon>Liliopsida</taxon>
        <taxon>Zingiberales</taxon>
        <taxon>Musaceae</taxon>
        <taxon>Ensete</taxon>
    </lineage>
</organism>
<evidence type="ECO:0008006" key="11">
    <source>
        <dbReference type="Google" id="ProtNLM"/>
    </source>
</evidence>
<dbReference type="SUPFAM" id="SSF55455">
    <property type="entry name" value="SRF-like"/>
    <property type="match status" value="1"/>
</dbReference>
<dbReference type="InterPro" id="IPR036879">
    <property type="entry name" value="TF_MADSbox_sf"/>
</dbReference>
<dbReference type="GO" id="GO:0003700">
    <property type="term" value="F:DNA-binding transcription factor activity"/>
    <property type="evidence" value="ECO:0007669"/>
    <property type="project" value="InterPro"/>
</dbReference>
<evidence type="ECO:0000256" key="1">
    <source>
        <dbReference type="ARBA" id="ARBA00004123"/>
    </source>
</evidence>
<evidence type="ECO:0000259" key="7">
    <source>
        <dbReference type="PROSITE" id="PS50066"/>
    </source>
</evidence>
<feature type="domain" description="MADS-box" evidence="7">
    <location>
        <begin position="1"/>
        <end position="61"/>
    </location>
</feature>
<feature type="coiled-coil region" evidence="6">
    <location>
        <begin position="73"/>
        <end position="136"/>
    </location>
</feature>
<evidence type="ECO:0000313" key="10">
    <source>
        <dbReference type="Proteomes" id="UP001222027"/>
    </source>
</evidence>
<evidence type="ECO:0000256" key="6">
    <source>
        <dbReference type="SAM" id="Coils"/>
    </source>
</evidence>
<dbReference type="Pfam" id="PF00319">
    <property type="entry name" value="SRF-TF"/>
    <property type="match status" value="1"/>
</dbReference>
<evidence type="ECO:0000256" key="4">
    <source>
        <dbReference type="ARBA" id="ARBA00023163"/>
    </source>
</evidence>
<dbReference type="InterPro" id="IPR002487">
    <property type="entry name" value="TF_Kbox"/>
</dbReference>
<comment type="caution">
    <text evidence="9">The sequence shown here is derived from an EMBL/GenBank/DDBJ whole genome shotgun (WGS) entry which is preliminary data.</text>
</comment>
<sequence length="188" mass="21271">MGRGRVELKRIENKINRQVTFSKRRNGLLKKAYELSVLCDAEVALIIFSSRGKLYEFGSVGHLLGEDLGPLSVKELQQLERQLESALSQARQRKTQLMMDKMEELRKKERHLGEINKQLKEQLEAEGAAMRALQGSWCSDNAAVSSNPFHLQPSHFQGTDDGPTLHIGYQQFAPPEAGENNLMLNWVP</sequence>
<keyword evidence="4" id="KW-0804">Transcription</keyword>
<dbReference type="InterPro" id="IPR050142">
    <property type="entry name" value="MADS-box/MEF2_TF"/>
</dbReference>
<evidence type="ECO:0000259" key="8">
    <source>
        <dbReference type="PROSITE" id="PS51297"/>
    </source>
</evidence>
<dbReference type="InterPro" id="IPR002100">
    <property type="entry name" value="TF_MADSbox"/>
</dbReference>
<dbReference type="SMART" id="SM00432">
    <property type="entry name" value="MADS"/>
    <property type="match status" value="1"/>
</dbReference>
<name>A0AAV8S349_ENSVE</name>
<dbReference type="GO" id="GO:0000977">
    <property type="term" value="F:RNA polymerase II transcription regulatory region sequence-specific DNA binding"/>
    <property type="evidence" value="ECO:0007669"/>
    <property type="project" value="InterPro"/>
</dbReference>
<keyword evidence="2" id="KW-0805">Transcription regulation</keyword>
<gene>
    <name evidence="9" type="ORF">OPV22_004198</name>
</gene>
<dbReference type="CDD" id="cd00265">
    <property type="entry name" value="MADS_MEF2_like"/>
    <property type="match status" value="1"/>
</dbReference>
<evidence type="ECO:0000313" key="9">
    <source>
        <dbReference type="EMBL" id="KAJ8513764.1"/>
    </source>
</evidence>
<keyword evidence="10" id="KW-1185">Reference proteome</keyword>
<dbReference type="AlphaFoldDB" id="A0AAV8S349"/>
<keyword evidence="5" id="KW-0539">Nucleus</keyword>
<dbReference type="PANTHER" id="PTHR48019">
    <property type="entry name" value="SERUM RESPONSE FACTOR HOMOLOG"/>
    <property type="match status" value="1"/>
</dbReference>
<dbReference type="Proteomes" id="UP001222027">
    <property type="component" value="Unassembled WGS sequence"/>
</dbReference>
<dbReference type="Gene3D" id="3.40.1810.10">
    <property type="entry name" value="Transcription factor, MADS-box"/>
    <property type="match status" value="1"/>
</dbReference>
<dbReference type="GO" id="GO:0046983">
    <property type="term" value="F:protein dimerization activity"/>
    <property type="evidence" value="ECO:0007669"/>
    <property type="project" value="InterPro"/>
</dbReference>
<dbReference type="PRINTS" id="PR00404">
    <property type="entry name" value="MADSDOMAIN"/>
</dbReference>
<feature type="domain" description="K-box" evidence="8">
    <location>
        <begin position="33"/>
        <end position="129"/>
    </location>
</feature>
<evidence type="ECO:0000256" key="5">
    <source>
        <dbReference type="ARBA" id="ARBA00023242"/>
    </source>
</evidence>
<dbReference type="PROSITE" id="PS51297">
    <property type="entry name" value="K_BOX"/>
    <property type="match status" value="1"/>
</dbReference>
<dbReference type="PROSITE" id="PS00350">
    <property type="entry name" value="MADS_BOX_1"/>
    <property type="match status" value="1"/>
</dbReference>
<comment type="subcellular location">
    <subcellularLocation>
        <location evidence="1">Nucleus</location>
    </subcellularLocation>
</comment>
<dbReference type="PROSITE" id="PS50066">
    <property type="entry name" value="MADS_BOX_2"/>
    <property type="match status" value="1"/>
</dbReference>
<dbReference type="EMBL" id="JAQQAF010000001">
    <property type="protein sequence ID" value="KAJ8513764.1"/>
    <property type="molecule type" value="Genomic_DNA"/>
</dbReference>
<dbReference type="InterPro" id="IPR033896">
    <property type="entry name" value="MEF2-like_N"/>
</dbReference>
<reference evidence="9 10" key="1">
    <citation type="submission" date="2022-12" db="EMBL/GenBank/DDBJ databases">
        <title>Chromosome-scale assembly of the Ensete ventricosum genome.</title>
        <authorList>
            <person name="Dussert Y."/>
            <person name="Stocks J."/>
            <person name="Wendawek A."/>
            <person name="Woldeyes F."/>
            <person name="Nichols R.A."/>
            <person name="Borrell J.S."/>
        </authorList>
    </citation>
    <scope>NUCLEOTIDE SEQUENCE [LARGE SCALE GENOMIC DNA]</scope>
    <source>
        <strain evidence="10">cv. Maze</strain>
        <tissue evidence="9">Seeds</tissue>
    </source>
</reference>
<evidence type="ECO:0000256" key="3">
    <source>
        <dbReference type="ARBA" id="ARBA00023125"/>
    </source>
</evidence>
<evidence type="ECO:0000256" key="2">
    <source>
        <dbReference type="ARBA" id="ARBA00023015"/>
    </source>
</evidence>